<dbReference type="Proteomes" id="UP000243459">
    <property type="component" value="Chromosome 3"/>
</dbReference>
<protein>
    <submittedName>
        <fullName evidence="1">Uncharacterized protein</fullName>
    </submittedName>
</protein>
<dbReference type="AlphaFoldDB" id="A0A5P1F682"/>
<evidence type="ECO:0000313" key="2">
    <source>
        <dbReference type="Proteomes" id="UP000243459"/>
    </source>
</evidence>
<dbReference type="EMBL" id="CM007383">
    <property type="protein sequence ID" value="ONK73896.1"/>
    <property type="molecule type" value="Genomic_DNA"/>
</dbReference>
<sequence length="111" mass="12728">MVTASMPFLRSISATHVVLECEEGVEGPISYERELVVRKEPFEGCVSMMEVVARALRVLERDERVGAEVEEALVRVLRVMVGFQREHLKPGMKARVKMKKKKERRIEEGDD</sequence>
<evidence type="ECO:0000313" key="1">
    <source>
        <dbReference type="EMBL" id="ONK73896.1"/>
    </source>
</evidence>
<name>A0A5P1F682_ASPOF</name>
<organism evidence="1 2">
    <name type="scientific">Asparagus officinalis</name>
    <name type="common">Garden asparagus</name>
    <dbReference type="NCBI Taxonomy" id="4686"/>
    <lineage>
        <taxon>Eukaryota</taxon>
        <taxon>Viridiplantae</taxon>
        <taxon>Streptophyta</taxon>
        <taxon>Embryophyta</taxon>
        <taxon>Tracheophyta</taxon>
        <taxon>Spermatophyta</taxon>
        <taxon>Magnoliopsida</taxon>
        <taxon>Liliopsida</taxon>
        <taxon>Asparagales</taxon>
        <taxon>Asparagaceae</taxon>
        <taxon>Asparagoideae</taxon>
        <taxon>Asparagus</taxon>
    </lineage>
</organism>
<gene>
    <name evidence="1" type="ORF">A4U43_C03F700</name>
</gene>
<accession>A0A5P1F682</accession>
<dbReference type="Gramene" id="ONK73896">
    <property type="protein sequence ID" value="ONK73896"/>
    <property type="gene ID" value="A4U43_C03F700"/>
</dbReference>
<reference evidence="2" key="1">
    <citation type="journal article" date="2017" name="Nat. Commun.">
        <title>The asparagus genome sheds light on the origin and evolution of a young Y chromosome.</title>
        <authorList>
            <person name="Harkess A."/>
            <person name="Zhou J."/>
            <person name="Xu C."/>
            <person name="Bowers J.E."/>
            <person name="Van der Hulst R."/>
            <person name="Ayyampalayam S."/>
            <person name="Mercati F."/>
            <person name="Riccardi P."/>
            <person name="McKain M.R."/>
            <person name="Kakrana A."/>
            <person name="Tang H."/>
            <person name="Ray J."/>
            <person name="Groenendijk J."/>
            <person name="Arikit S."/>
            <person name="Mathioni S.M."/>
            <person name="Nakano M."/>
            <person name="Shan H."/>
            <person name="Telgmann-Rauber A."/>
            <person name="Kanno A."/>
            <person name="Yue Z."/>
            <person name="Chen H."/>
            <person name="Li W."/>
            <person name="Chen Y."/>
            <person name="Xu X."/>
            <person name="Zhang Y."/>
            <person name="Luo S."/>
            <person name="Chen H."/>
            <person name="Gao J."/>
            <person name="Mao Z."/>
            <person name="Pires J.C."/>
            <person name="Luo M."/>
            <person name="Kudrna D."/>
            <person name="Wing R.A."/>
            <person name="Meyers B.C."/>
            <person name="Yi K."/>
            <person name="Kong H."/>
            <person name="Lavrijsen P."/>
            <person name="Sunseri F."/>
            <person name="Falavigna A."/>
            <person name="Ye Y."/>
            <person name="Leebens-Mack J.H."/>
            <person name="Chen G."/>
        </authorList>
    </citation>
    <scope>NUCLEOTIDE SEQUENCE [LARGE SCALE GENOMIC DNA]</scope>
    <source>
        <strain evidence="2">cv. DH0086</strain>
    </source>
</reference>
<dbReference type="OMA" id="NEFATRV"/>
<keyword evidence="2" id="KW-1185">Reference proteome</keyword>
<proteinExistence type="predicted"/>